<evidence type="ECO:0000256" key="2">
    <source>
        <dbReference type="ARBA" id="ARBA00022695"/>
    </source>
</evidence>
<comment type="caution">
    <text evidence="8">The sequence shown here is derived from an EMBL/GenBank/DDBJ whole genome shotgun (WGS) entry which is preliminary data.</text>
</comment>
<reference evidence="8" key="1">
    <citation type="submission" date="2021-06" db="EMBL/GenBank/DDBJ databases">
        <authorList>
            <person name="Kallberg Y."/>
            <person name="Tangrot J."/>
            <person name="Rosling A."/>
        </authorList>
    </citation>
    <scope>NUCLEOTIDE SEQUENCE</scope>
    <source>
        <strain evidence="8">MA453B</strain>
    </source>
</reference>
<keyword evidence="1" id="KW-0808">Transferase</keyword>
<dbReference type="Proteomes" id="UP000789405">
    <property type="component" value="Unassembled WGS sequence"/>
</dbReference>
<evidence type="ECO:0000313" key="8">
    <source>
        <dbReference type="EMBL" id="CAG8546936.1"/>
    </source>
</evidence>
<evidence type="ECO:0000259" key="7">
    <source>
        <dbReference type="Pfam" id="PF17917"/>
    </source>
</evidence>
<feature type="domain" description="Reverse transcriptase RNase H-like" evidence="7">
    <location>
        <begin position="52"/>
        <end position="155"/>
    </location>
</feature>
<dbReference type="PANTHER" id="PTHR34072:SF58">
    <property type="entry name" value="DNA (CYTOSINE-5-)-METHYLTRANSFERASE"/>
    <property type="match status" value="1"/>
</dbReference>
<organism evidence="8 9">
    <name type="scientific">Dentiscutata erythropus</name>
    <dbReference type="NCBI Taxonomy" id="1348616"/>
    <lineage>
        <taxon>Eukaryota</taxon>
        <taxon>Fungi</taxon>
        <taxon>Fungi incertae sedis</taxon>
        <taxon>Mucoromycota</taxon>
        <taxon>Glomeromycotina</taxon>
        <taxon>Glomeromycetes</taxon>
        <taxon>Diversisporales</taxon>
        <taxon>Gigasporaceae</taxon>
        <taxon>Dentiscutata</taxon>
    </lineage>
</organism>
<keyword evidence="2" id="KW-0548">Nucleotidyltransferase</keyword>
<evidence type="ECO:0000256" key="6">
    <source>
        <dbReference type="ARBA" id="ARBA00022918"/>
    </source>
</evidence>
<dbReference type="AlphaFoldDB" id="A0A9N9AXF2"/>
<evidence type="ECO:0000313" key="9">
    <source>
        <dbReference type="Proteomes" id="UP000789405"/>
    </source>
</evidence>
<keyword evidence="4" id="KW-0255">Endonuclease</keyword>
<proteinExistence type="predicted"/>
<evidence type="ECO:0000256" key="1">
    <source>
        <dbReference type="ARBA" id="ARBA00022679"/>
    </source>
</evidence>
<protein>
    <submittedName>
        <fullName evidence="8">25869_t:CDS:1</fullName>
    </submittedName>
</protein>
<evidence type="ECO:0000256" key="5">
    <source>
        <dbReference type="ARBA" id="ARBA00022801"/>
    </source>
</evidence>
<keyword evidence="5" id="KW-0378">Hydrolase</keyword>
<evidence type="ECO:0000256" key="3">
    <source>
        <dbReference type="ARBA" id="ARBA00022722"/>
    </source>
</evidence>
<keyword evidence="6" id="KW-0695">RNA-directed DNA polymerase</keyword>
<dbReference type="InterPro" id="IPR043502">
    <property type="entry name" value="DNA/RNA_pol_sf"/>
</dbReference>
<feature type="non-terminal residue" evidence="8">
    <location>
        <position position="325"/>
    </location>
</feature>
<keyword evidence="3" id="KW-0540">Nuclease</keyword>
<dbReference type="PANTHER" id="PTHR34072">
    <property type="entry name" value="ENZYMATIC POLYPROTEIN-RELATED"/>
    <property type="match status" value="1"/>
</dbReference>
<sequence>TLAVAGLKLNPEKCELFKNSIKFLEHEETAQQQVFETLKTHLITAPILRYSNFERTFYLYTDASGIGLGTVLAQKDENKKEYAIAYASKSLTRPERNYAATELECYTVVWAVEYFHYYLEYKLFIVVTDHAALRWLHNTALKGRRARWIPRLQLYNFTILLHYQKVADMRNVEENHQGKLLPEETKFAEFEEVEVFRAIAQEYFPEEIDEETKTIPRDLNTEESEWENYGTDENEIWECELDEELTTSEVERERYLQALLIELAIEAEIEITGKKKKTPNIDEKTHTDWSLLSKWNLRRIDTRKCLNGSKKLSSNQKYETISQNG</sequence>
<dbReference type="InterPro" id="IPR041373">
    <property type="entry name" value="RT_RNaseH"/>
</dbReference>
<name>A0A9N9AXF2_9GLOM</name>
<dbReference type="EMBL" id="CAJVPY010002057">
    <property type="protein sequence ID" value="CAG8546936.1"/>
    <property type="molecule type" value="Genomic_DNA"/>
</dbReference>
<dbReference type="GO" id="GO:0016787">
    <property type="term" value="F:hydrolase activity"/>
    <property type="evidence" value="ECO:0007669"/>
    <property type="project" value="UniProtKB-KW"/>
</dbReference>
<dbReference type="OrthoDB" id="2206664at2759"/>
<dbReference type="Gene3D" id="3.10.20.370">
    <property type="match status" value="1"/>
</dbReference>
<accession>A0A9N9AXF2</accession>
<dbReference type="FunFam" id="3.10.20.370:FF:000001">
    <property type="entry name" value="Retrovirus-related Pol polyprotein from transposon 17.6-like protein"/>
    <property type="match status" value="1"/>
</dbReference>
<evidence type="ECO:0000256" key="4">
    <source>
        <dbReference type="ARBA" id="ARBA00022759"/>
    </source>
</evidence>
<dbReference type="GO" id="GO:0004519">
    <property type="term" value="F:endonuclease activity"/>
    <property type="evidence" value="ECO:0007669"/>
    <property type="project" value="UniProtKB-KW"/>
</dbReference>
<dbReference type="CDD" id="cd09274">
    <property type="entry name" value="RNase_HI_RT_Ty3"/>
    <property type="match status" value="1"/>
</dbReference>
<keyword evidence="9" id="KW-1185">Reference proteome</keyword>
<dbReference type="GO" id="GO:0003964">
    <property type="term" value="F:RNA-directed DNA polymerase activity"/>
    <property type="evidence" value="ECO:0007669"/>
    <property type="project" value="UniProtKB-KW"/>
</dbReference>
<gene>
    <name evidence="8" type="ORF">DERYTH_LOCUS5078</name>
</gene>
<dbReference type="SUPFAM" id="SSF56672">
    <property type="entry name" value="DNA/RNA polymerases"/>
    <property type="match status" value="1"/>
</dbReference>
<dbReference type="Pfam" id="PF17917">
    <property type="entry name" value="RT_RNaseH"/>
    <property type="match status" value="1"/>
</dbReference>